<sequence>MERKAEIALTSETGKNTFRREKQSLNVNPSLGRKQTTGVDGNKLNSYEEREVAERVASSSSGKKEEKVVECCGGEKRVRRVGNNLGYLFPLCKLPHHIHS</sequence>
<accession>A0A1J1J2R0</accession>
<protein>
    <submittedName>
        <fullName evidence="2">CLUMA_CG019698, isoform A</fullName>
    </submittedName>
</protein>
<gene>
    <name evidence="2" type="ORF">CLUMA_CG019698</name>
</gene>
<feature type="region of interest" description="Disordered" evidence="1">
    <location>
        <begin position="1"/>
        <end position="43"/>
    </location>
</feature>
<evidence type="ECO:0000313" key="2">
    <source>
        <dbReference type="EMBL" id="CRL06779.1"/>
    </source>
</evidence>
<organism evidence="2 3">
    <name type="scientific">Clunio marinus</name>
    <dbReference type="NCBI Taxonomy" id="568069"/>
    <lineage>
        <taxon>Eukaryota</taxon>
        <taxon>Metazoa</taxon>
        <taxon>Ecdysozoa</taxon>
        <taxon>Arthropoda</taxon>
        <taxon>Hexapoda</taxon>
        <taxon>Insecta</taxon>
        <taxon>Pterygota</taxon>
        <taxon>Neoptera</taxon>
        <taxon>Endopterygota</taxon>
        <taxon>Diptera</taxon>
        <taxon>Nematocera</taxon>
        <taxon>Chironomoidea</taxon>
        <taxon>Chironomidae</taxon>
        <taxon>Clunio</taxon>
    </lineage>
</organism>
<dbReference type="EMBL" id="CVRI01000067">
    <property type="protein sequence ID" value="CRL06779.1"/>
    <property type="molecule type" value="Genomic_DNA"/>
</dbReference>
<keyword evidence="3" id="KW-1185">Reference proteome</keyword>
<evidence type="ECO:0000313" key="3">
    <source>
        <dbReference type="Proteomes" id="UP000183832"/>
    </source>
</evidence>
<reference evidence="2 3" key="1">
    <citation type="submission" date="2015-04" db="EMBL/GenBank/DDBJ databases">
        <authorList>
            <person name="Syromyatnikov M.Y."/>
            <person name="Popov V.N."/>
        </authorList>
    </citation>
    <scope>NUCLEOTIDE SEQUENCE [LARGE SCALE GENOMIC DNA]</scope>
</reference>
<dbReference type="Proteomes" id="UP000183832">
    <property type="component" value="Unassembled WGS sequence"/>
</dbReference>
<feature type="compositionally biased region" description="Polar residues" evidence="1">
    <location>
        <begin position="24"/>
        <end position="43"/>
    </location>
</feature>
<evidence type="ECO:0000256" key="1">
    <source>
        <dbReference type="SAM" id="MobiDB-lite"/>
    </source>
</evidence>
<dbReference type="AlphaFoldDB" id="A0A1J1J2R0"/>
<name>A0A1J1J2R0_9DIPT</name>
<proteinExistence type="predicted"/>